<proteinExistence type="predicted"/>
<reference evidence="1 2" key="1">
    <citation type="submission" date="2008-07" db="EMBL/GenBank/DDBJ databases">
        <authorList>
            <person name="El-Sayed N."/>
            <person name="Caler E."/>
            <person name="Inman J."/>
            <person name="Amedeo P."/>
            <person name="Hass B."/>
            <person name="Wortman J."/>
        </authorList>
    </citation>
    <scope>NUCLEOTIDE SEQUENCE [LARGE SCALE GENOMIC DNA]</scope>
    <source>
        <strain evidence="2">ATCC 50983 / TXsc</strain>
    </source>
</reference>
<dbReference type="Proteomes" id="UP000007800">
    <property type="component" value="Unassembled WGS sequence"/>
</dbReference>
<evidence type="ECO:0000313" key="1">
    <source>
        <dbReference type="EMBL" id="EER08320.1"/>
    </source>
</evidence>
<dbReference type="OrthoDB" id="405978at2759"/>
<dbReference type="InParanoid" id="C5L4M4"/>
<dbReference type="RefSeq" id="XP_002776504.1">
    <property type="nucleotide sequence ID" value="XM_002776458.1"/>
</dbReference>
<sequence length="86" mass="9927">IGAYIFRAFIYPGVRLRYDGKPVEIDSTKPEPADEDWVTQYYPKGKSFKDYNVTKMDVLDHIHVLMAIVKLLPFKIICPTYSAVTK</sequence>
<dbReference type="AlphaFoldDB" id="C5L4M4"/>
<name>C5L4M4_PERM5</name>
<feature type="non-terminal residue" evidence="1">
    <location>
        <position position="86"/>
    </location>
</feature>
<protein>
    <submittedName>
        <fullName evidence="1">Uncharacterized protein</fullName>
    </submittedName>
</protein>
<keyword evidence="2" id="KW-1185">Reference proteome</keyword>
<dbReference type="GeneID" id="9064539"/>
<feature type="non-terminal residue" evidence="1">
    <location>
        <position position="1"/>
    </location>
</feature>
<gene>
    <name evidence="1" type="ORF">Pmar_PMAR000506</name>
</gene>
<evidence type="ECO:0000313" key="2">
    <source>
        <dbReference type="Proteomes" id="UP000007800"/>
    </source>
</evidence>
<dbReference type="EMBL" id="GG679098">
    <property type="protein sequence ID" value="EER08320.1"/>
    <property type="molecule type" value="Genomic_DNA"/>
</dbReference>
<accession>C5L4M4</accession>
<organism evidence="2">
    <name type="scientific">Perkinsus marinus (strain ATCC 50983 / TXsc)</name>
    <dbReference type="NCBI Taxonomy" id="423536"/>
    <lineage>
        <taxon>Eukaryota</taxon>
        <taxon>Sar</taxon>
        <taxon>Alveolata</taxon>
        <taxon>Perkinsozoa</taxon>
        <taxon>Perkinsea</taxon>
        <taxon>Perkinsida</taxon>
        <taxon>Perkinsidae</taxon>
        <taxon>Perkinsus</taxon>
    </lineage>
</organism>